<keyword evidence="2" id="KW-1185">Reference proteome</keyword>
<reference evidence="1 2" key="1">
    <citation type="submission" date="2021-06" db="EMBL/GenBank/DDBJ databases">
        <authorList>
            <person name="Kallberg Y."/>
            <person name="Tangrot J."/>
            <person name="Rosling A."/>
        </authorList>
    </citation>
    <scope>NUCLEOTIDE SEQUENCE [LARGE SCALE GENOMIC DNA]</scope>
    <source>
        <strain evidence="1 2">120-4 pot B 10/14</strain>
    </source>
</reference>
<feature type="non-terminal residue" evidence="1">
    <location>
        <position position="143"/>
    </location>
</feature>
<dbReference type="Proteomes" id="UP000789901">
    <property type="component" value="Unassembled WGS sequence"/>
</dbReference>
<protein>
    <submittedName>
        <fullName evidence="1">17933_t:CDS:1</fullName>
    </submittedName>
</protein>
<name>A0ABN7XIB0_GIGMA</name>
<gene>
    <name evidence="1" type="ORF">GMARGA_LOCUS42934</name>
</gene>
<feature type="non-terminal residue" evidence="1">
    <location>
        <position position="1"/>
    </location>
</feature>
<evidence type="ECO:0000313" key="2">
    <source>
        <dbReference type="Proteomes" id="UP000789901"/>
    </source>
</evidence>
<organism evidence="1 2">
    <name type="scientific">Gigaspora margarita</name>
    <dbReference type="NCBI Taxonomy" id="4874"/>
    <lineage>
        <taxon>Eukaryota</taxon>
        <taxon>Fungi</taxon>
        <taxon>Fungi incertae sedis</taxon>
        <taxon>Mucoromycota</taxon>
        <taxon>Glomeromycotina</taxon>
        <taxon>Glomeromycetes</taxon>
        <taxon>Diversisporales</taxon>
        <taxon>Gigasporaceae</taxon>
        <taxon>Gigaspora</taxon>
    </lineage>
</organism>
<comment type="caution">
    <text evidence="1">The sequence shown here is derived from an EMBL/GenBank/DDBJ whole genome shotgun (WGS) entry which is preliminary data.</text>
</comment>
<accession>A0ABN7XIB0</accession>
<dbReference type="EMBL" id="CAJVQB010133494">
    <property type="protein sequence ID" value="CAG8854113.1"/>
    <property type="molecule type" value="Genomic_DNA"/>
</dbReference>
<sequence>IVLANEILKLKIQKIIKFGELPKNIQSSNRQKIQNILLEYQHPSEYATVSLLPSENIPVLKLFLDLYYDDFETYRNVYHSLGGIYIQFGNMPISLRQQLRNYFVLGFVPFESGQLMNIQGQEYWVIASLGVVIADLPQGNDLA</sequence>
<proteinExistence type="predicted"/>
<evidence type="ECO:0000313" key="1">
    <source>
        <dbReference type="EMBL" id="CAG8854113.1"/>
    </source>
</evidence>